<dbReference type="KEGG" id="pnl:PNK_0706"/>
<sequence length="53" mass="6261">MQTEPNYRIRNWSEHNKDLIQRGSPTTWIDEKAIKNWFSSHHTCPAGRCGNTF</sequence>
<proteinExistence type="predicted"/>
<dbReference type="Proteomes" id="UP000069902">
    <property type="component" value="Chromosome cPNK"/>
</dbReference>
<keyword evidence="2" id="KW-1185">Reference proteome</keyword>
<protein>
    <recommendedName>
        <fullName evidence="3">Transposase</fullName>
    </recommendedName>
</protein>
<dbReference type="STRING" id="389348.PNK_0706"/>
<accession>A0A0U5CNT1</accession>
<gene>
    <name evidence="1" type="ORF">PNK_0706</name>
</gene>
<dbReference type="InParanoid" id="A0A0U5CNT1"/>
<dbReference type="EMBL" id="LN879502">
    <property type="protein sequence ID" value="CUI16332.1"/>
    <property type="molecule type" value="Genomic_DNA"/>
</dbReference>
<reference evidence="2" key="1">
    <citation type="submission" date="2015-09" db="EMBL/GenBank/DDBJ databases">
        <authorList>
            <person name="Bertelli C."/>
        </authorList>
    </citation>
    <scope>NUCLEOTIDE SEQUENCE [LARGE SCALE GENOMIC DNA]</scope>
    <source>
        <strain evidence="2">KNic</strain>
    </source>
</reference>
<organism evidence="1 2">
    <name type="scientific">Candidatus Protochlamydia naegleriophila</name>
    <dbReference type="NCBI Taxonomy" id="389348"/>
    <lineage>
        <taxon>Bacteria</taxon>
        <taxon>Pseudomonadati</taxon>
        <taxon>Chlamydiota</taxon>
        <taxon>Chlamydiia</taxon>
        <taxon>Parachlamydiales</taxon>
        <taxon>Parachlamydiaceae</taxon>
        <taxon>Candidatus Protochlamydia</taxon>
    </lineage>
</organism>
<dbReference type="AlphaFoldDB" id="A0A0U5CNT1"/>
<evidence type="ECO:0008006" key="3">
    <source>
        <dbReference type="Google" id="ProtNLM"/>
    </source>
</evidence>
<evidence type="ECO:0000313" key="1">
    <source>
        <dbReference type="EMBL" id="CUI16332.1"/>
    </source>
</evidence>
<name>A0A0U5CNT1_9BACT</name>
<evidence type="ECO:0000313" key="2">
    <source>
        <dbReference type="Proteomes" id="UP000069902"/>
    </source>
</evidence>
<dbReference type="PATRIC" id="fig|389348.3.peg.773"/>